<dbReference type="InterPro" id="IPR011050">
    <property type="entry name" value="Pectin_lyase_fold/virulence"/>
</dbReference>
<dbReference type="RefSeq" id="WP_012240145.1">
    <property type="nucleotide sequence ID" value="NC_010162.1"/>
</dbReference>
<dbReference type="BioCyc" id="SCEL448385:SCE_RS38625-MONOMER"/>
<organism evidence="2 3">
    <name type="scientific">Sorangium cellulosum (strain So ce56)</name>
    <name type="common">Polyangium cellulosum (strain So ce56)</name>
    <dbReference type="NCBI Taxonomy" id="448385"/>
    <lineage>
        <taxon>Bacteria</taxon>
        <taxon>Pseudomonadati</taxon>
        <taxon>Myxococcota</taxon>
        <taxon>Polyangia</taxon>
        <taxon>Polyangiales</taxon>
        <taxon>Polyangiaceae</taxon>
        <taxon>Sorangium</taxon>
    </lineage>
</organism>
<gene>
    <name evidence="2" type="ordered locus">sce7537</name>
</gene>
<name>A9F4G5_SORC5</name>
<keyword evidence="1" id="KW-0732">Signal</keyword>
<dbReference type="eggNOG" id="COG3210">
    <property type="taxonomic scope" value="Bacteria"/>
</dbReference>
<evidence type="ECO:0000313" key="3">
    <source>
        <dbReference type="Proteomes" id="UP000002139"/>
    </source>
</evidence>
<reference evidence="2 3" key="1">
    <citation type="journal article" date="2007" name="Nat. Biotechnol.">
        <title>Complete genome sequence of the myxobacterium Sorangium cellulosum.</title>
        <authorList>
            <person name="Schneiker S."/>
            <person name="Perlova O."/>
            <person name="Kaiser O."/>
            <person name="Gerth K."/>
            <person name="Alici A."/>
            <person name="Altmeyer M.O."/>
            <person name="Bartels D."/>
            <person name="Bekel T."/>
            <person name="Beyer S."/>
            <person name="Bode E."/>
            <person name="Bode H.B."/>
            <person name="Bolten C.J."/>
            <person name="Choudhuri J.V."/>
            <person name="Doss S."/>
            <person name="Elnakady Y.A."/>
            <person name="Frank B."/>
            <person name="Gaigalat L."/>
            <person name="Goesmann A."/>
            <person name="Groeger C."/>
            <person name="Gross F."/>
            <person name="Jelsbak L."/>
            <person name="Jelsbak L."/>
            <person name="Kalinowski J."/>
            <person name="Kegler C."/>
            <person name="Knauber T."/>
            <person name="Konietzny S."/>
            <person name="Kopp M."/>
            <person name="Krause L."/>
            <person name="Krug D."/>
            <person name="Linke B."/>
            <person name="Mahmud T."/>
            <person name="Martinez-Arias R."/>
            <person name="McHardy A.C."/>
            <person name="Merai M."/>
            <person name="Meyer F."/>
            <person name="Mormann S."/>
            <person name="Munoz-Dorado J."/>
            <person name="Perez J."/>
            <person name="Pradella S."/>
            <person name="Rachid S."/>
            <person name="Raddatz G."/>
            <person name="Rosenau F."/>
            <person name="Rueckert C."/>
            <person name="Sasse F."/>
            <person name="Scharfe M."/>
            <person name="Schuster S.C."/>
            <person name="Suen G."/>
            <person name="Treuner-Lange A."/>
            <person name="Velicer G.J."/>
            <person name="Vorholter F.-J."/>
            <person name="Weissman K.J."/>
            <person name="Welch R.D."/>
            <person name="Wenzel S.C."/>
            <person name="Whitworth D.E."/>
            <person name="Wilhelm S."/>
            <person name="Wittmann C."/>
            <person name="Bloecker H."/>
            <person name="Puehler A."/>
            <person name="Mueller R."/>
        </authorList>
    </citation>
    <scope>NUCLEOTIDE SEQUENCE [LARGE SCALE GENOMIC DNA]</scope>
    <source>
        <strain evidence="3">So ce56</strain>
    </source>
</reference>
<dbReference type="InterPro" id="IPR030895">
    <property type="entry name" value="T5SS_PEPC_rpt"/>
</dbReference>
<dbReference type="HOGENOM" id="CLU_534094_0_0_7"/>
<evidence type="ECO:0008006" key="4">
    <source>
        <dbReference type="Google" id="ProtNLM"/>
    </source>
</evidence>
<dbReference type="NCBIfam" id="TIGR04393">
    <property type="entry name" value="rpt_T5SS_PEPC"/>
    <property type="match status" value="1"/>
</dbReference>
<proteinExistence type="predicted"/>
<dbReference type="KEGG" id="scl:sce7537"/>
<sequence>MDKHIRYALSTLLAAASLGTAGTAHAYVTITGDVSPQNPSDPWDLGSGTLRVGGASNPWEPTFTSGEVIVASGGQLFSAGALVGNDRNGTVQVIGYGSKWTNSGSIQICVSGDECHGLLVVQSGAEVLTEDLVVGDRSSQNHGVLRVEGYDATVTSLGDTYVGLRAQGSVELKQGASFFSNNVYIGGASGCSSCNGHVTAAGSATKWVSTGEFVVGMYSLGTLDIDRAEVSTINARIGYRDALMRPAASVRGWGGTWTNQGLFRVGTVQGNGELTIGAYGTLVTEDTEIHSELGGAFIKVNDVYASWLNSGDVTVFASGNRSPSIVVGKDAFVSIDGLLRTAPKAVGLYPYLGPSVRLEDGDLIAGAMEIEEGDLDFAGGRLETGSFVGDLANTQSGELSVGEAHPATAIVGNYSQGPGATLRIVVGGSSPSPLLEVDGDLLVDGALEVVPADSSVSFQVGDTIALLGWGGDLAGTFAAVNITVPLAPGLAWDTSALYTTGEITVVPAT</sequence>
<dbReference type="OrthoDB" id="9804931at2"/>
<dbReference type="EMBL" id="AM746676">
    <property type="protein sequence ID" value="CAN97706.1"/>
    <property type="molecule type" value="Genomic_DNA"/>
</dbReference>
<protein>
    <recommendedName>
        <fullName evidence="4">Secreted protein</fullName>
    </recommendedName>
</protein>
<feature type="signal peptide" evidence="1">
    <location>
        <begin position="1"/>
        <end position="26"/>
    </location>
</feature>
<dbReference type="Proteomes" id="UP000002139">
    <property type="component" value="Chromosome"/>
</dbReference>
<evidence type="ECO:0000313" key="2">
    <source>
        <dbReference type="EMBL" id="CAN97706.1"/>
    </source>
</evidence>
<evidence type="ECO:0000256" key="1">
    <source>
        <dbReference type="SAM" id="SignalP"/>
    </source>
</evidence>
<accession>A9F4G5</accession>
<dbReference type="AlphaFoldDB" id="A9F4G5"/>
<feature type="chain" id="PRO_5002738550" description="Secreted protein" evidence="1">
    <location>
        <begin position="27"/>
        <end position="509"/>
    </location>
</feature>
<dbReference type="SUPFAM" id="SSF51126">
    <property type="entry name" value="Pectin lyase-like"/>
    <property type="match status" value="1"/>
</dbReference>
<keyword evidence="3" id="KW-1185">Reference proteome</keyword>